<keyword evidence="1" id="KW-1133">Transmembrane helix</keyword>
<reference evidence="2" key="1">
    <citation type="journal article" date="2010" name="BMC Genomics">
        <title>An insight into the sialome of Glossina morsitans morsitans.</title>
        <authorList>
            <person name="Alves-Silva J."/>
            <person name="Ribeiro J.M."/>
            <person name="Van Den Abbeele J."/>
            <person name="Attardo G."/>
            <person name="Hao Z."/>
            <person name="Haines L.R."/>
            <person name="Soares M.B."/>
            <person name="Berriman M."/>
            <person name="Aksoy S."/>
            <person name="Lehane M.J."/>
        </authorList>
    </citation>
    <scope>NUCLEOTIDE SEQUENCE</scope>
    <source>
        <tissue evidence="2">Salivary gland</tissue>
    </source>
</reference>
<evidence type="ECO:0000313" key="2">
    <source>
        <dbReference type="EMBL" id="ADD20691.1"/>
    </source>
</evidence>
<sequence>MEIFPARSLSLAKIFIALVLLCIRPLAFFVHPFMWKSPKYSKFIPRINSLHRLRVDYLCLKCRNAVAFHCSPHIATRHNYAWN</sequence>
<dbReference type="EMBL" id="EZ424415">
    <property type="protein sequence ID" value="ADD20691.1"/>
    <property type="molecule type" value="mRNA"/>
</dbReference>
<feature type="transmembrane region" description="Helical" evidence="1">
    <location>
        <begin position="14"/>
        <end position="35"/>
    </location>
</feature>
<accession>D3TSL3</accession>
<proteinExistence type="evidence at transcript level"/>
<evidence type="ECO:0000256" key="1">
    <source>
        <dbReference type="SAM" id="Phobius"/>
    </source>
</evidence>
<protein>
    <submittedName>
        <fullName evidence="2">Hypothetical secreted peptide</fullName>
    </submittedName>
</protein>
<reference evidence="2" key="2">
    <citation type="submission" date="2010-01" db="EMBL/GenBank/DDBJ databases">
        <authorList>
            <consortium name="International Glossina Genome Initiative"/>
            <person name="da Silva J."/>
            <person name="Ribeiro J.M.C."/>
            <person name="Abbeele J.V."/>
            <person name="Attardo G."/>
            <person name="Hao Z."/>
            <person name="Haines L.R."/>
            <person name="Soares M.B."/>
            <person name="Berriman M."/>
            <person name="Aksoy S."/>
            <person name="Lehane M.J."/>
        </authorList>
    </citation>
    <scope>NUCLEOTIDE SEQUENCE</scope>
    <source>
        <tissue evidence="2">Salivary gland</tissue>
    </source>
</reference>
<keyword evidence="1" id="KW-0812">Transmembrane</keyword>
<keyword evidence="1" id="KW-0472">Membrane</keyword>
<name>D3TSL3_GLOMM</name>
<organism evidence="2">
    <name type="scientific">Glossina morsitans morsitans</name>
    <name type="common">Savannah tsetse fly</name>
    <dbReference type="NCBI Taxonomy" id="37546"/>
    <lineage>
        <taxon>Eukaryota</taxon>
        <taxon>Metazoa</taxon>
        <taxon>Ecdysozoa</taxon>
        <taxon>Arthropoda</taxon>
        <taxon>Hexapoda</taxon>
        <taxon>Insecta</taxon>
        <taxon>Pterygota</taxon>
        <taxon>Neoptera</taxon>
        <taxon>Endopterygota</taxon>
        <taxon>Diptera</taxon>
        <taxon>Brachycera</taxon>
        <taxon>Muscomorpha</taxon>
        <taxon>Hippoboscoidea</taxon>
        <taxon>Glossinidae</taxon>
        <taxon>Glossina</taxon>
    </lineage>
</organism>
<dbReference type="AlphaFoldDB" id="D3TSL3"/>